<keyword evidence="1" id="KW-0732">Signal</keyword>
<evidence type="ECO:0008006" key="6">
    <source>
        <dbReference type="Google" id="ProtNLM"/>
    </source>
</evidence>
<proteinExistence type="predicted"/>
<dbReference type="EMBL" id="PYAA01000044">
    <property type="protein sequence ID" value="RAN94186.1"/>
    <property type="molecule type" value="Genomic_DNA"/>
</dbReference>
<name>A0A328MWZ7_9ACTN</name>
<dbReference type="EMBL" id="PYAC01000001">
    <property type="protein sequence ID" value="RAO24745.1"/>
    <property type="molecule type" value="Genomic_DNA"/>
</dbReference>
<sequence length="147" mass="15525">MKVRRFGLKLSMVFAVTAALVATGSPAFAAHNDNSDMTLWDDNASCQAGRIAFVDYGEGAPGGGMNDDYFIVSDTCANGDGVLGRVYVNGVLIDTRYNGGGSGSSVIWDPAQVYANDVVRMDICTANGPEDYLGYPCASRTFRSVDG</sequence>
<feature type="chain" id="PRO_5016371785" description="Secreted protein" evidence="1">
    <location>
        <begin position="30"/>
        <end position="147"/>
    </location>
</feature>
<evidence type="ECO:0000313" key="3">
    <source>
        <dbReference type="EMBL" id="RAO24745.1"/>
    </source>
</evidence>
<keyword evidence="5" id="KW-1185">Reference proteome</keyword>
<feature type="signal peptide" evidence="1">
    <location>
        <begin position="1"/>
        <end position="29"/>
    </location>
</feature>
<evidence type="ECO:0000313" key="2">
    <source>
        <dbReference type="EMBL" id="RAN94186.1"/>
    </source>
</evidence>
<protein>
    <recommendedName>
        <fullName evidence="6">Secreted protein</fullName>
    </recommendedName>
</protein>
<dbReference type="Proteomes" id="UP000249045">
    <property type="component" value="Unassembled WGS sequence"/>
</dbReference>
<accession>A0A328MWZ7</accession>
<dbReference type="Proteomes" id="UP000248966">
    <property type="component" value="Unassembled WGS sequence"/>
</dbReference>
<evidence type="ECO:0000256" key="1">
    <source>
        <dbReference type="SAM" id="SignalP"/>
    </source>
</evidence>
<comment type="caution">
    <text evidence="2">The sequence shown here is derived from an EMBL/GenBank/DDBJ whole genome shotgun (WGS) entry which is preliminary data.</text>
</comment>
<evidence type="ECO:0000313" key="5">
    <source>
        <dbReference type="Proteomes" id="UP000249045"/>
    </source>
</evidence>
<evidence type="ECO:0000313" key="4">
    <source>
        <dbReference type="Proteomes" id="UP000248966"/>
    </source>
</evidence>
<dbReference type="RefSeq" id="WP_112588949.1">
    <property type="nucleotide sequence ID" value="NZ_PYAA01000044.1"/>
</dbReference>
<reference evidence="4 5" key="1">
    <citation type="submission" date="2018-03" db="EMBL/GenBank/DDBJ databases">
        <title>Defining the species Micromonospora saelicesensis and Micromonospora noduli under the framework of genomics.</title>
        <authorList>
            <person name="Riesco R."/>
            <person name="Trujillo M.E."/>
        </authorList>
    </citation>
    <scope>NUCLEOTIDE SEQUENCE [LARGE SCALE GENOMIC DNA]</scope>
    <source>
        <strain evidence="2 4">LAH08</strain>
        <strain evidence="3 5">MED15</strain>
    </source>
</reference>
<gene>
    <name evidence="2" type="ORF">LAH08_06021</name>
    <name evidence="3" type="ORF">MED15_00503</name>
</gene>
<dbReference type="AlphaFoldDB" id="A0A328MWZ7"/>
<organism evidence="2 4">
    <name type="scientific">Micromonospora noduli</name>
    <dbReference type="NCBI Taxonomy" id="709876"/>
    <lineage>
        <taxon>Bacteria</taxon>
        <taxon>Bacillati</taxon>
        <taxon>Actinomycetota</taxon>
        <taxon>Actinomycetes</taxon>
        <taxon>Micromonosporales</taxon>
        <taxon>Micromonosporaceae</taxon>
        <taxon>Micromonospora</taxon>
    </lineage>
</organism>